<evidence type="ECO:0000313" key="6">
    <source>
        <dbReference type="Proteomes" id="UP001317322"/>
    </source>
</evidence>
<evidence type="ECO:0000256" key="3">
    <source>
        <dbReference type="ARBA" id="ARBA00023163"/>
    </source>
</evidence>
<gene>
    <name evidence="5" type="ORF">NP075_15805</name>
</gene>
<proteinExistence type="predicted"/>
<evidence type="ECO:0000313" key="5">
    <source>
        <dbReference type="EMBL" id="UUI64563.1"/>
    </source>
</evidence>
<dbReference type="Gene3D" id="3.40.50.2300">
    <property type="match status" value="2"/>
</dbReference>
<dbReference type="RefSeq" id="WP_227566076.1">
    <property type="nucleotide sequence ID" value="NZ_CP101989.1"/>
</dbReference>
<dbReference type="SUPFAM" id="SSF47413">
    <property type="entry name" value="lambda repressor-like DNA-binding domains"/>
    <property type="match status" value="1"/>
</dbReference>
<evidence type="ECO:0000259" key="4">
    <source>
        <dbReference type="PROSITE" id="PS50932"/>
    </source>
</evidence>
<keyword evidence="6" id="KW-1185">Reference proteome</keyword>
<dbReference type="PANTHER" id="PTHR30146:SF109">
    <property type="entry name" value="HTH-TYPE TRANSCRIPTIONAL REGULATOR GALS"/>
    <property type="match status" value="1"/>
</dbReference>
<dbReference type="InterPro" id="IPR028082">
    <property type="entry name" value="Peripla_BP_I"/>
</dbReference>
<dbReference type="InterPro" id="IPR046335">
    <property type="entry name" value="LacI/GalR-like_sensor"/>
</dbReference>
<accession>A0ABY5K463</accession>
<name>A0ABY5K463_9CELL</name>
<dbReference type="SUPFAM" id="SSF53822">
    <property type="entry name" value="Periplasmic binding protein-like I"/>
    <property type="match status" value="1"/>
</dbReference>
<evidence type="ECO:0000256" key="2">
    <source>
        <dbReference type="ARBA" id="ARBA00023125"/>
    </source>
</evidence>
<dbReference type="CDD" id="cd01392">
    <property type="entry name" value="HTH_LacI"/>
    <property type="match status" value="1"/>
</dbReference>
<dbReference type="SMART" id="SM00354">
    <property type="entry name" value="HTH_LACI"/>
    <property type="match status" value="1"/>
</dbReference>
<dbReference type="PROSITE" id="PS00356">
    <property type="entry name" value="HTH_LACI_1"/>
    <property type="match status" value="1"/>
</dbReference>
<reference evidence="5 6" key="1">
    <citation type="submission" date="2022-07" db="EMBL/GenBank/DDBJ databases">
        <title>Novel species in genus cellulomonas.</title>
        <authorList>
            <person name="Ye L."/>
        </authorList>
    </citation>
    <scope>NUCLEOTIDE SEQUENCE [LARGE SCALE GENOMIC DNA]</scope>
    <source>
        <strain evidence="6">zg-Y908</strain>
    </source>
</reference>
<dbReference type="InterPro" id="IPR010982">
    <property type="entry name" value="Lambda_DNA-bd_dom_sf"/>
</dbReference>
<sequence length="342" mass="35493">MPTSVTLSDVAREAGVSLATASRAINGSANRTVRADLRERVLAAAERLRYTPDANAQAMARGRTTSVGLVVHDITDPYFSSIAAGVTGAADAAALQVTLTSTQHQPEREVELVRLLQRQRARAVVVAGGRHDDDAVNDAMRAALADYVAAGGSAALVGQPVLGVDTVVVENAAGAAALARALHGLGYRRPAVLGGPPTHLTARERRDAFTDAFAALGAPVDPAHVLPGDFTHEGGEAAMRELLAVGADVDVVFAVNDVMALGALAAARDLGVRVPQDVALAGFDDILTLRDVVPPLTTVRVPLVDVGRLATELALEDHEGEPRVRPVPTEVVLRASTPARTA</sequence>
<dbReference type="PRINTS" id="PR00036">
    <property type="entry name" value="HTHLACI"/>
</dbReference>
<dbReference type="PANTHER" id="PTHR30146">
    <property type="entry name" value="LACI-RELATED TRANSCRIPTIONAL REPRESSOR"/>
    <property type="match status" value="1"/>
</dbReference>
<dbReference type="EMBL" id="CP101989">
    <property type="protein sequence ID" value="UUI64563.1"/>
    <property type="molecule type" value="Genomic_DNA"/>
</dbReference>
<keyword evidence="1" id="KW-0805">Transcription regulation</keyword>
<keyword evidence="2" id="KW-0238">DNA-binding</keyword>
<dbReference type="InterPro" id="IPR000843">
    <property type="entry name" value="HTH_LacI"/>
</dbReference>
<evidence type="ECO:0000256" key="1">
    <source>
        <dbReference type="ARBA" id="ARBA00023015"/>
    </source>
</evidence>
<dbReference type="PROSITE" id="PS50932">
    <property type="entry name" value="HTH_LACI_2"/>
    <property type="match status" value="1"/>
</dbReference>
<dbReference type="Pfam" id="PF13377">
    <property type="entry name" value="Peripla_BP_3"/>
    <property type="match status" value="1"/>
</dbReference>
<dbReference type="Pfam" id="PF00356">
    <property type="entry name" value="LacI"/>
    <property type="match status" value="1"/>
</dbReference>
<keyword evidence="3" id="KW-0804">Transcription</keyword>
<dbReference type="CDD" id="cd06267">
    <property type="entry name" value="PBP1_LacI_sugar_binding-like"/>
    <property type="match status" value="1"/>
</dbReference>
<dbReference type="Gene3D" id="1.10.260.40">
    <property type="entry name" value="lambda repressor-like DNA-binding domains"/>
    <property type="match status" value="1"/>
</dbReference>
<feature type="domain" description="HTH lacI-type" evidence="4">
    <location>
        <begin position="5"/>
        <end position="61"/>
    </location>
</feature>
<dbReference type="Proteomes" id="UP001317322">
    <property type="component" value="Chromosome"/>
</dbReference>
<protein>
    <submittedName>
        <fullName evidence="5">LacI family transcriptional regulator</fullName>
    </submittedName>
</protein>
<organism evidence="5 6">
    <name type="scientific">Cellulomonas wangsupingiae</name>
    <dbReference type="NCBI Taxonomy" id="2968085"/>
    <lineage>
        <taxon>Bacteria</taxon>
        <taxon>Bacillati</taxon>
        <taxon>Actinomycetota</taxon>
        <taxon>Actinomycetes</taxon>
        <taxon>Micrococcales</taxon>
        <taxon>Cellulomonadaceae</taxon>
        <taxon>Cellulomonas</taxon>
    </lineage>
</organism>